<dbReference type="SMART" id="SM00477">
    <property type="entry name" value="NUC"/>
    <property type="match status" value="1"/>
</dbReference>
<dbReference type="eggNOG" id="COG1864">
    <property type="taxonomic scope" value="Bacteria"/>
</dbReference>
<dbReference type="PANTHER" id="PTHR13966">
    <property type="entry name" value="ENDONUCLEASE RELATED"/>
    <property type="match status" value="1"/>
</dbReference>
<dbReference type="InterPro" id="IPR044929">
    <property type="entry name" value="DNA/RNA_non-sp_Endonuclease_sf"/>
</dbReference>
<evidence type="ECO:0000313" key="4">
    <source>
        <dbReference type="Proteomes" id="UP000005819"/>
    </source>
</evidence>
<dbReference type="Proteomes" id="UP000005819">
    <property type="component" value="Unassembled WGS sequence"/>
</dbReference>
<evidence type="ECO:0000259" key="2">
    <source>
        <dbReference type="SMART" id="SM00477"/>
    </source>
</evidence>
<dbReference type="InterPro" id="IPR044925">
    <property type="entry name" value="His-Me_finger_sf"/>
</dbReference>
<evidence type="ECO:0000256" key="1">
    <source>
        <dbReference type="PIRSR" id="PIRSR640255-1"/>
    </source>
</evidence>
<sequence>MRDTLFSGNNVLFARNYVWNARNDKLKRRYFYPINSFNQIILPMTSNFTAFLRPFRAACLFVLLTVCCGGCSDSGSVDETPPADQLALSPSSLVFDEQDPAKNEFTVTVTDGLTWVLQVKPSAAGCKFSASSGRGSGSFRVEQMPDDSSIEIEAVHTYNNGTQLKSNSVRITRGKAVLEPTLELAPEKLTFDPDDASANTVQVRSNTVWSAVASDEGLVFSPASGENDGAITVTAAPAGKTSVITVTAGEGEQTVTRQVEITCENQIPVPEETIYYDDFDQTPFSGWADASAAWQNPTGPGAAGVTYTSARTRINNDNFGSSGRYPGASGANYVRIWFDNGPYFIVNDIALTPDQVDLTLSLGASFTAADCLIELSGDGSYWQRIDYTGSRAYNIWEQISVDFTLAVPVQRLFIRFTPQGSQSYGVNFDDLKLTTGPGGQTVDLDGGDYRFPELPSNWTAPTSSQAVVSGDYAFFTHWTQTVNTRKNLRNYSYCYDTRRHNPIWVAYPMHACYREGGFGRTDPDPWTADPSLDVAYQSKIYRKDGPSGSDPYQYWTSNTMAYLQRSGYWGKGHLCMSSERGGANQQINMQTFYPTNIAPQPSAKAGTFGTVWGYVEALFAGTRNSENDIVADDGVQNMNIVSDTLFVVAGCYYEHDYWQEYDSSDSNQAEPDPAQKLCTMPTHQFKMALRTKSGSTGKRIQQCTADELQAVGFWIETFTDSPETSARAELRRIAVPVSFIEEKMGMTFFPEVPEEVKTRIPVPEEWGF</sequence>
<keyword evidence="3" id="KW-0255">Endonuclease</keyword>
<dbReference type="GO" id="GO:0046872">
    <property type="term" value="F:metal ion binding"/>
    <property type="evidence" value="ECO:0007669"/>
    <property type="project" value="InterPro"/>
</dbReference>
<evidence type="ECO:0000313" key="3">
    <source>
        <dbReference type="EMBL" id="EDS04789.1"/>
    </source>
</evidence>
<dbReference type="GO" id="GO:0004519">
    <property type="term" value="F:endonuclease activity"/>
    <property type="evidence" value="ECO:0007669"/>
    <property type="project" value="UniProtKB-KW"/>
</dbReference>
<proteinExistence type="predicted"/>
<dbReference type="Gene3D" id="2.60.40.10">
    <property type="entry name" value="Immunoglobulins"/>
    <property type="match status" value="1"/>
</dbReference>
<dbReference type="CDD" id="cd14948">
    <property type="entry name" value="BACON"/>
    <property type="match status" value="1"/>
</dbReference>
<reference evidence="3" key="1">
    <citation type="submission" date="2007-10" db="EMBL/GenBank/DDBJ databases">
        <authorList>
            <person name="Fulton L."/>
            <person name="Clifton S."/>
            <person name="Fulton B."/>
            <person name="Xu J."/>
            <person name="Minx P."/>
            <person name="Pepin K.H."/>
            <person name="Johnson M."/>
            <person name="Thiruvilangam P."/>
            <person name="Bhonagiri V."/>
            <person name="Nash W.E."/>
            <person name="Mardis E.R."/>
            <person name="Wilson R.K."/>
        </authorList>
    </citation>
    <scope>NUCLEOTIDE SEQUENCE [LARGE SCALE GENOMIC DNA]</scope>
    <source>
        <strain evidence="3">DSM 17216</strain>
    </source>
</reference>
<dbReference type="InterPro" id="IPR013783">
    <property type="entry name" value="Ig-like_fold"/>
</dbReference>
<dbReference type="Gene3D" id="3.40.570.10">
    <property type="entry name" value="Extracellular Endonuclease, subunit A"/>
    <property type="match status" value="1"/>
</dbReference>
<dbReference type="HOGENOM" id="CLU_396724_0_0_10"/>
<dbReference type="PANTHER" id="PTHR13966:SF5">
    <property type="entry name" value="ENDONUCLEASE G, MITOCHONDRIAL"/>
    <property type="match status" value="1"/>
</dbReference>
<organism evidence="3 4">
    <name type="scientific">Alistipes putredinis DSM 17216</name>
    <dbReference type="NCBI Taxonomy" id="445970"/>
    <lineage>
        <taxon>Bacteria</taxon>
        <taxon>Pseudomonadati</taxon>
        <taxon>Bacteroidota</taxon>
        <taxon>Bacteroidia</taxon>
        <taxon>Bacteroidales</taxon>
        <taxon>Rikenellaceae</taxon>
        <taxon>Alistipes</taxon>
    </lineage>
</organism>
<dbReference type="InterPro" id="IPR020821">
    <property type="entry name" value="ENPP1-3/EXOG-like_nuc-like"/>
</dbReference>
<dbReference type="InterPro" id="IPR001604">
    <property type="entry name" value="Endo_G_ENPP1-like_dom"/>
</dbReference>
<keyword evidence="3" id="KW-0378">Hydrolase</keyword>
<reference evidence="3" key="2">
    <citation type="submission" date="2013-09" db="EMBL/GenBank/DDBJ databases">
        <title>Draft genome sequence of Alistipes putredinis (DSM 17216).</title>
        <authorList>
            <person name="Sudarsanam P."/>
            <person name="Ley R."/>
            <person name="Guruge J."/>
            <person name="Turnbaugh P.J."/>
            <person name="Mahowald M."/>
            <person name="Liep D."/>
            <person name="Gordon J."/>
        </authorList>
    </citation>
    <scope>NUCLEOTIDE SEQUENCE</scope>
    <source>
        <strain evidence="3">DSM 17216</strain>
    </source>
</reference>
<feature type="domain" description="ENPP1-3/EXOG-like endonuclease/phosphodiesterase" evidence="2">
    <location>
        <begin position="488"/>
        <end position="755"/>
    </location>
</feature>
<protein>
    <submittedName>
        <fullName evidence="3">DNA/RNA non-specific endonuclease</fullName>
    </submittedName>
</protein>
<keyword evidence="4" id="KW-1185">Reference proteome</keyword>
<dbReference type="SUPFAM" id="SSF54060">
    <property type="entry name" value="His-Me finger endonucleases"/>
    <property type="match status" value="1"/>
</dbReference>
<feature type="active site" description="Proton acceptor" evidence="1">
    <location>
        <position position="573"/>
    </location>
</feature>
<comment type="caution">
    <text evidence="3">The sequence shown here is derived from an EMBL/GenBank/DDBJ whole genome shotgun (WGS) entry which is preliminary data.</text>
</comment>
<keyword evidence="3" id="KW-0540">Nuclease</keyword>
<dbReference type="Pfam" id="PF01223">
    <property type="entry name" value="Endonuclease_NS"/>
    <property type="match status" value="1"/>
</dbReference>
<accession>B0MSK4</accession>
<dbReference type="InterPro" id="IPR040255">
    <property type="entry name" value="Non-specific_endonuclease"/>
</dbReference>
<name>B0MSK4_9BACT</name>
<dbReference type="GO" id="GO:0016787">
    <property type="term" value="F:hydrolase activity"/>
    <property type="evidence" value="ECO:0007669"/>
    <property type="project" value="InterPro"/>
</dbReference>
<dbReference type="EMBL" id="ABFK02000016">
    <property type="protein sequence ID" value="EDS04789.1"/>
    <property type="molecule type" value="Genomic_DNA"/>
</dbReference>
<dbReference type="GO" id="GO:0003676">
    <property type="term" value="F:nucleic acid binding"/>
    <property type="evidence" value="ECO:0007669"/>
    <property type="project" value="InterPro"/>
</dbReference>
<dbReference type="OrthoDB" id="1002659at2"/>
<dbReference type="AlphaFoldDB" id="B0MSK4"/>
<gene>
    <name evidence="3" type="ORF">ALIPUT_00662</name>
</gene>
<dbReference type="InterPro" id="IPR024361">
    <property type="entry name" value="BACON"/>
</dbReference>